<keyword evidence="1" id="KW-0812">Transmembrane</keyword>
<dbReference type="Pfam" id="PF18895">
    <property type="entry name" value="T4SS_pilin"/>
    <property type="match status" value="1"/>
</dbReference>
<dbReference type="AlphaFoldDB" id="A0A0G1CCP3"/>
<accession>A0A0G1CCP3</accession>
<dbReference type="InterPro" id="IPR043993">
    <property type="entry name" value="T4SS_pilin"/>
</dbReference>
<keyword evidence="1" id="KW-1133">Transmembrane helix</keyword>
<name>A0A0G1CCP3_9BACT</name>
<dbReference type="Proteomes" id="UP000034543">
    <property type="component" value="Unassembled WGS sequence"/>
</dbReference>
<gene>
    <name evidence="2" type="ORF">UV59_C0043G0007</name>
</gene>
<reference evidence="2 3" key="1">
    <citation type="journal article" date="2015" name="Nature">
        <title>rRNA introns, odd ribosomes, and small enigmatic genomes across a large radiation of phyla.</title>
        <authorList>
            <person name="Brown C.T."/>
            <person name="Hug L.A."/>
            <person name="Thomas B.C."/>
            <person name="Sharon I."/>
            <person name="Castelle C.J."/>
            <person name="Singh A."/>
            <person name="Wilkins M.J."/>
            <person name="Williams K.H."/>
            <person name="Banfield J.F."/>
        </authorList>
    </citation>
    <scope>NUCLEOTIDE SEQUENCE [LARGE SCALE GENOMIC DNA]</scope>
</reference>
<evidence type="ECO:0000313" key="2">
    <source>
        <dbReference type="EMBL" id="KKS83317.1"/>
    </source>
</evidence>
<evidence type="ECO:0000256" key="1">
    <source>
        <dbReference type="SAM" id="Phobius"/>
    </source>
</evidence>
<evidence type="ECO:0000313" key="3">
    <source>
        <dbReference type="Proteomes" id="UP000034543"/>
    </source>
</evidence>
<organism evidence="2 3">
    <name type="scientific">Candidatus Gottesmanbacteria bacterium GW2011_GWA1_43_11</name>
    <dbReference type="NCBI Taxonomy" id="1618436"/>
    <lineage>
        <taxon>Bacteria</taxon>
        <taxon>Candidatus Gottesmaniibacteriota</taxon>
    </lineage>
</organism>
<proteinExistence type="predicted"/>
<dbReference type="EMBL" id="LCFB01000043">
    <property type="protein sequence ID" value="KKS83317.1"/>
    <property type="molecule type" value="Genomic_DNA"/>
</dbReference>
<protein>
    <submittedName>
        <fullName evidence="2">Uncharacterized protein</fullName>
    </submittedName>
</protein>
<dbReference type="STRING" id="1618436.UV59_C0043G0007"/>
<dbReference type="PROSITE" id="PS51257">
    <property type="entry name" value="PROKAR_LIPOPROTEIN"/>
    <property type="match status" value="1"/>
</dbReference>
<feature type="non-terminal residue" evidence="2">
    <location>
        <position position="121"/>
    </location>
</feature>
<sequence length="121" mass="12755">MVFSKAQRALVFLFLTLVLSGCTVPGDPNTPAQLADLVTVIKNVVSLLVPAAGIAFFFMILAGGFQFLMSGGDPKAVAHARSTMTYAIIGIILVVVSWLILLVLKNTLGIDMTTVSFPISG</sequence>
<comment type="caution">
    <text evidence="2">The sequence shown here is derived from an EMBL/GenBank/DDBJ whole genome shotgun (WGS) entry which is preliminary data.</text>
</comment>
<feature type="transmembrane region" description="Helical" evidence="1">
    <location>
        <begin position="83"/>
        <end position="104"/>
    </location>
</feature>
<keyword evidence="1" id="KW-0472">Membrane</keyword>
<feature type="transmembrane region" description="Helical" evidence="1">
    <location>
        <begin position="47"/>
        <end position="71"/>
    </location>
</feature>